<dbReference type="Pfam" id="PF04327">
    <property type="entry name" value="Peptidase_Prp"/>
    <property type="match status" value="1"/>
</dbReference>
<accession>W8GFR6</accession>
<name>W8GFR6_9MOLU</name>
<proteinExistence type="inferred from homology"/>
<organism evidence="7 8">
    <name type="scientific">Candidatus Hepatoplasma crinochetorum Av</name>
    <dbReference type="NCBI Taxonomy" id="1427984"/>
    <lineage>
        <taxon>Bacteria</taxon>
        <taxon>Bacillati</taxon>
        <taxon>Mycoplasmatota</taxon>
        <taxon>Mollicutes</taxon>
        <taxon>Candidatus Hepatoplasmataceae</taxon>
        <taxon>Candidatus Hepatoplasma</taxon>
    </lineage>
</organism>
<dbReference type="PANTHER" id="PTHR39178:SF1">
    <property type="entry name" value="RIBOSOMAL-PROCESSING CYSTEINE PROTEASE PRP"/>
    <property type="match status" value="1"/>
</dbReference>
<dbReference type="InterPro" id="IPR007422">
    <property type="entry name" value="Peptidase_Prp"/>
</dbReference>
<dbReference type="InterPro" id="IPR036764">
    <property type="entry name" value="Peptidase_Prp_sf"/>
</dbReference>
<evidence type="ECO:0000256" key="6">
    <source>
        <dbReference type="ARBA" id="ARBA00044538"/>
    </source>
</evidence>
<evidence type="ECO:0000256" key="4">
    <source>
        <dbReference type="ARBA" id="ARBA00022807"/>
    </source>
</evidence>
<keyword evidence="3" id="KW-0378">Hydrolase</keyword>
<sequence>MIFINFYKNKQQEFIKFKIKGHADLNKDDLKNKLICAGCSAIIFGTVNSLDNLDHNNCQILIKDNLIEINILKITIQNQILLKGLYYSLSTLQEDNYDNIKIKIG</sequence>
<dbReference type="RefSeq" id="WP_025208705.1">
    <property type="nucleotide sequence ID" value="NZ_CP006932.1"/>
</dbReference>
<dbReference type="STRING" id="1427984.X271_00302"/>
<dbReference type="EMBL" id="CP006932">
    <property type="protein sequence ID" value="AHK22408.1"/>
    <property type="molecule type" value="Genomic_DNA"/>
</dbReference>
<evidence type="ECO:0000256" key="3">
    <source>
        <dbReference type="ARBA" id="ARBA00022801"/>
    </source>
</evidence>
<dbReference type="PANTHER" id="PTHR39178">
    <property type="entry name" value="HYPOTHETICAL RIBOSOME-ASSOCIATED PROTEIN"/>
    <property type="match status" value="1"/>
</dbReference>
<keyword evidence="4" id="KW-0788">Thiol protease</keyword>
<evidence type="ECO:0000256" key="1">
    <source>
        <dbReference type="ARBA" id="ARBA00022517"/>
    </source>
</evidence>
<dbReference type="GO" id="GO:0008234">
    <property type="term" value="F:cysteine-type peptidase activity"/>
    <property type="evidence" value="ECO:0007669"/>
    <property type="project" value="UniProtKB-KW"/>
</dbReference>
<dbReference type="GO" id="GO:0042254">
    <property type="term" value="P:ribosome biogenesis"/>
    <property type="evidence" value="ECO:0007669"/>
    <property type="project" value="UniProtKB-KW"/>
</dbReference>
<evidence type="ECO:0000256" key="2">
    <source>
        <dbReference type="ARBA" id="ARBA00022670"/>
    </source>
</evidence>
<dbReference type="CDD" id="cd16332">
    <property type="entry name" value="Prp-like"/>
    <property type="match status" value="1"/>
</dbReference>
<evidence type="ECO:0000256" key="5">
    <source>
        <dbReference type="ARBA" id="ARBA00044503"/>
    </source>
</evidence>
<dbReference type="Gene3D" id="3.30.70.1490">
    <property type="entry name" value="Cysteine protease Prp"/>
    <property type="match status" value="1"/>
</dbReference>
<dbReference type="Proteomes" id="UP000019450">
    <property type="component" value="Chromosome"/>
</dbReference>
<keyword evidence="1" id="KW-0690">Ribosome biogenesis</keyword>
<dbReference type="OrthoDB" id="48998at2"/>
<dbReference type="SUPFAM" id="SSF118010">
    <property type="entry name" value="TM1457-like"/>
    <property type="match status" value="1"/>
</dbReference>
<gene>
    <name evidence="7" type="ORF">X271_00302</name>
</gene>
<keyword evidence="8" id="KW-1185">Reference proteome</keyword>
<keyword evidence="2" id="KW-0645">Protease</keyword>
<evidence type="ECO:0000313" key="7">
    <source>
        <dbReference type="EMBL" id="AHK22408.1"/>
    </source>
</evidence>
<dbReference type="AlphaFoldDB" id="W8GFR6"/>
<evidence type="ECO:0000313" key="8">
    <source>
        <dbReference type="Proteomes" id="UP000019450"/>
    </source>
</evidence>
<dbReference type="HOGENOM" id="CLU_140910_1_0_14"/>
<comment type="similarity">
    <text evidence="5">Belongs to the Prp family.</text>
</comment>
<protein>
    <recommendedName>
        <fullName evidence="6">Ribosomal processing cysteine protease Prp</fullName>
    </recommendedName>
</protein>
<dbReference type="KEGG" id="hcr:X271_00302"/>
<dbReference type="GO" id="GO:0006508">
    <property type="term" value="P:proteolysis"/>
    <property type="evidence" value="ECO:0007669"/>
    <property type="project" value="UniProtKB-KW"/>
</dbReference>
<reference evidence="7 8" key="1">
    <citation type="journal article" date="2014" name="Genome Biol. Evol.">
        <title>Phylogenomics of "Candidatus Hepatoplasma crinochetorum," a Lineage of Mollicutes Associated with Noninsect Arthropods.</title>
        <authorList>
            <person name="Leclercq S."/>
            <person name="Dittmer J."/>
            <person name="Bouchon D."/>
            <person name="Cordaux R."/>
        </authorList>
    </citation>
    <scope>NUCLEOTIDE SEQUENCE [LARGE SCALE GENOMIC DNA]</scope>
    <source>
        <strain evidence="7 8">Av</strain>
    </source>
</reference>